<proteinExistence type="predicted"/>
<keyword evidence="2" id="KW-0378">Hydrolase</keyword>
<dbReference type="GO" id="GO:0016787">
    <property type="term" value="F:hydrolase activity"/>
    <property type="evidence" value="ECO:0007669"/>
    <property type="project" value="UniProtKB-KW"/>
</dbReference>
<dbReference type="Gene3D" id="3.20.20.140">
    <property type="entry name" value="Metal-dependent hydrolases"/>
    <property type="match status" value="1"/>
</dbReference>
<dbReference type="Pfam" id="PF01979">
    <property type="entry name" value="Amidohydro_1"/>
    <property type="match status" value="1"/>
</dbReference>
<dbReference type="SUPFAM" id="SSF51556">
    <property type="entry name" value="Metallo-dependent hydrolases"/>
    <property type="match status" value="1"/>
</dbReference>
<keyword evidence="3" id="KW-1185">Reference proteome</keyword>
<name>A0A5K8AJ63_9BACT</name>
<evidence type="ECO:0000313" key="2">
    <source>
        <dbReference type="EMBL" id="BBO92717.1"/>
    </source>
</evidence>
<evidence type="ECO:0000313" key="3">
    <source>
        <dbReference type="Proteomes" id="UP000422108"/>
    </source>
</evidence>
<evidence type="ECO:0000259" key="1">
    <source>
        <dbReference type="Pfam" id="PF01979"/>
    </source>
</evidence>
<dbReference type="PANTHER" id="PTHR43135:SF3">
    <property type="entry name" value="ALPHA-D-RIBOSE 1-METHYLPHOSPHONATE 5-TRIPHOSPHATE DIPHOSPHATASE"/>
    <property type="match status" value="1"/>
</dbReference>
<dbReference type="InterPro" id="IPR051781">
    <property type="entry name" value="Metallo-dep_Hydrolase"/>
</dbReference>
<feature type="domain" description="Amidohydrolase-related" evidence="1">
    <location>
        <begin position="232"/>
        <end position="365"/>
    </location>
</feature>
<dbReference type="InterPro" id="IPR006680">
    <property type="entry name" value="Amidohydro-rel"/>
</dbReference>
<dbReference type="Proteomes" id="UP000422108">
    <property type="component" value="Chromosome"/>
</dbReference>
<reference evidence="2 3" key="1">
    <citation type="submission" date="2019-11" db="EMBL/GenBank/DDBJ databases">
        <title>Comparative genomics of hydrocarbon-degrading Desulfosarcina strains.</title>
        <authorList>
            <person name="Watanabe M."/>
            <person name="Kojima H."/>
            <person name="Fukui M."/>
        </authorList>
    </citation>
    <scope>NUCLEOTIDE SEQUENCE [LARGE SCALE GENOMIC DNA]</scope>
    <source>
        <strain evidence="3">oXyS1</strain>
    </source>
</reference>
<dbReference type="PANTHER" id="PTHR43135">
    <property type="entry name" value="ALPHA-D-RIBOSE 1-METHYLPHOSPHONATE 5-TRIPHOSPHATE DIPHOSPHATASE"/>
    <property type="match status" value="1"/>
</dbReference>
<protein>
    <submittedName>
        <fullName evidence="2">Amidohydrolase</fullName>
    </submittedName>
</protein>
<gene>
    <name evidence="2" type="ORF">DSCOOX_58970</name>
</gene>
<dbReference type="AlphaFoldDB" id="A0A5K8AJ63"/>
<organism evidence="2 3">
    <name type="scientific">Desulfosarcina ovata subsp. ovata</name>
    <dbReference type="NCBI Taxonomy" id="2752305"/>
    <lineage>
        <taxon>Bacteria</taxon>
        <taxon>Pseudomonadati</taxon>
        <taxon>Thermodesulfobacteriota</taxon>
        <taxon>Desulfobacteria</taxon>
        <taxon>Desulfobacterales</taxon>
        <taxon>Desulfosarcinaceae</taxon>
        <taxon>Desulfosarcina</taxon>
    </lineage>
</organism>
<sequence>MKCIFADQLYTGTDLLSQVFLSFKGTDIIGAAKTKQAACQLIGEFPVVTPAFIDPHSHIGLYRAGEPESEGEGNEQARALFFLPDALDSLQMDDPAFADAIEMGVLYSCIVPGSGNIVGGLSAIIRHFANNSSEALVGRAGVKAAFGHNPMSTRNWKGERPTTRMGAVGMFREKLYQVRDKLDRRQAAKGKEKDKIEFSAEERVLRDLMAGKTILRCHVHKTDDIAALLRLVDAFGLRVTVEHAGDVHQPEIFTELRRRNIPVAFGPLDSFAYKVELRHENWRNIRHLVDSEVFFGLITDHPVIPARNLLLTTRWLIRCGYTRQQAIEVISRKNAEFLGIEKKVGTLRKGRWASFTCWNGDPFDLTAYPVAVFGEGRCLYQPQAANR</sequence>
<dbReference type="EMBL" id="AP021879">
    <property type="protein sequence ID" value="BBO92717.1"/>
    <property type="molecule type" value="Genomic_DNA"/>
</dbReference>
<accession>A0A5K8AJ63</accession>
<dbReference type="RefSeq" id="WP_162459170.1">
    <property type="nucleotide sequence ID" value="NZ_AP021879.1"/>
</dbReference>
<dbReference type="InterPro" id="IPR032466">
    <property type="entry name" value="Metal_Hydrolase"/>
</dbReference>